<keyword evidence="6" id="KW-0732">Signal</keyword>
<feature type="transmembrane region" description="Helical" evidence="5">
    <location>
        <begin position="245"/>
        <end position="265"/>
    </location>
</feature>
<gene>
    <name evidence="7" type="ORF">PBAH0796_LOCUS2329</name>
</gene>
<feature type="signal peptide" evidence="6">
    <location>
        <begin position="1"/>
        <end position="25"/>
    </location>
</feature>
<reference evidence="7" key="1">
    <citation type="submission" date="2021-01" db="EMBL/GenBank/DDBJ databases">
        <authorList>
            <person name="Corre E."/>
            <person name="Pelletier E."/>
            <person name="Niang G."/>
            <person name="Scheremetjew M."/>
            <person name="Finn R."/>
            <person name="Kale V."/>
            <person name="Holt S."/>
            <person name="Cochrane G."/>
            <person name="Meng A."/>
            <person name="Brown T."/>
            <person name="Cohen L."/>
        </authorList>
    </citation>
    <scope>NUCLEOTIDE SEQUENCE</scope>
    <source>
        <strain evidence="7">Pbaha01</strain>
    </source>
</reference>
<feature type="transmembrane region" description="Helical" evidence="5">
    <location>
        <begin position="370"/>
        <end position="389"/>
    </location>
</feature>
<feature type="transmembrane region" description="Helical" evidence="5">
    <location>
        <begin position="182"/>
        <end position="200"/>
    </location>
</feature>
<evidence type="ECO:0000256" key="2">
    <source>
        <dbReference type="ARBA" id="ARBA00022692"/>
    </source>
</evidence>
<evidence type="ECO:0000256" key="6">
    <source>
        <dbReference type="SAM" id="SignalP"/>
    </source>
</evidence>
<evidence type="ECO:0000256" key="1">
    <source>
        <dbReference type="ARBA" id="ARBA00004141"/>
    </source>
</evidence>
<dbReference type="GO" id="GO:0016020">
    <property type="term" value="C:membrane"/>
    <property type="evidence" value="ECO:0007669"/>
    <property type="project" value="UniProtKB-SubCell"/>
</dbReference>
<evidence type="ECO:0000313" key="7">
    <source>
        <dbReference type="EMBL" id="CAD8346591.1"/>
    </source>
</evidence>
<dbReference type="Pfam" id="PF03741">
    <property type="entry name" value="TerC"/>
    <property type="match status" value="1"/>
</dbReference>
<dbReference type="AlphaFoldDB" id="A0A7R9ZXA6"/>
<feature type="transmembrane region" description="Helical" evidence="5">
    <location>
        <begin position="401"/>
        <end position="419"/>
    </location>
</feature>
<comment type="subcellular location">
    <subcellularLocation>
        <location evidence="1">Membrane</location>
        <topology evidence="1">Multi-pass membrane protein</topology>
    </subcellularLocation>
</comment>
<keyword evidence="2 5" id="KW-0812">Transmembrane</keyword>
<keyword evidence="4 5" id="KW-0472">Membrane</keyword>
<dbReference type="EMBL" id="HBEG01003944">
    <property type="protein sequence ID" value="CAD8346591.1"/>
    <property type="molecule type" value="Transcribed_RNA"/>
</dbReference>
<evidence type="ECO:0000256" key="3">
    <source>
        <dbReference type="ARBA" id="ARBA00022989"/>
    </source>
</evidence>
<accession>A0A7R9ZXA6</accession>
<feature type="transmembrane region" description="Helical" evidence="5">
    <location>
        <begin position="337"/>
        <end position="358"/>
    </location>
</feature>
<sequence>MAGVVPLRMVTAAVAAGVWLGTASCVPDCRDELCLMQSLIQLQLTDGRSALDALHLRTAPQAESSAKHDDNVVDGFLPGFRNMLQTTLDALNLTSVQDFDPFRARGPDPSVLGGDDRVEYIWKHDIFPGKGHTWRHDGDEGLNFFKAAPVQDWIILALACAILCLIDVAVLQRFPDTFKVHLAAIVFWVVVAVFFNLIVWHRMGKQKSIEWISGYVLEWMLSMDNLFVFHLIFKTYKTPSNQIHKAVFVGVIGAVVMRLIFFMVVSTLLRLARWVRFPFGLLLIWSGIQAAKDDGEQVDVKDTLLISGLRRCLGSRFTGRYDEEGHSMFIWSSQEGLQVTLLLMVIFCLEATDILFALDSVSAKVAQIPDQYIAFSSSVIAMYGLRAMFFVVQDLVEAFDLLQYGLCLILVFIGLELMFARYLHLASSTVCIMIISVFVICIIGSQVKQKISKQSCI</sequence>
<dbReference type="InterPro" id="IPR005496">
    <property type="entry name" value="Integral_membrane_TerC"/>
</dbReference>
<feature type="transmembrane region" description="Helical" evidence="5">
    <location>
        <begin position="425"/>
        <end position="444"/>
    </location>
</feature>
<name>A0A7R9ZXA6_9DINO</name>
<proteinExistence type="predicted"/>
<evidence type="ECO:0000256" key="4">
    <source>
        <dbReference type="ARBA" id="ARBA00023136"/>
    </source>
</evidence>
<dbReference type="PANTHER" id="PTHR30238">
    <property type="entry name" value="MEMBRANE BOUND PREDICTED REDOX MODULATOR"/>
    <property type="match status" value="1"/>
</dbReference>
<keyword evidence="3 5" id="KW-1133">Transmembrane helix</keyword>
<organism evidence="7">
    <name type="scientific">Pyrodinium bahamense</name>
    <dbReference type="NCBI Taxonomy" id="73915"/>
    <lineage>
        <taxon>Eukaryota</taxon>
        <taxon>Sar</taxon>
        <taxon>Alveolata</taxon>
        <taxon>Dinophyceae</taxon>
        <taxon>Gonyaulacales</taxon>
        <taxon>Pyrocystaceae</taxon>
        <taxon>Pyrodinium</taxon>
    </lineage>
</organism>
<dbReference type="PANTHER" id="PTHR30238:SF0">
    <property type="entry name" value="THYLAKOID MEMBRANE PROTEIN TERC, CHLOROPLASTIC"/>
    <property type="match status" value="1"/>
</dbReference>
<feature type="chain" id="PRO_5030666416" evidence="6">
    <location>
        <begin position="26"/>
        <end position="457"/>
    </location>
</feature>
<evidence type="ECO:0000256" key="5">
    <source>
        <dbReference type="SAM" id="Phobius"/>
    </source>
</evidence>
<feature type="transmembrane region" description="Helical" evidence="5">
    <location>
        <begin position="212"/>
        <end position="233"/>
    </location>
</feature>
<feature type="transmembrane region" description="Helical" evidence="5">
    <location>
        <begin position="153"/>
        <end position="170"/>
    </location>
</feature>
<protein>
    <submittedName>
        <fullName evidence="7">Uncharacterized protein</fullName>
    </submittedName>
</protein>